<dbReference type="GO" id="GO:0016757">
    <property type="term" value="F:glycosyltransferase activity"/>
    <property type="evidence" value="ECO:0007669"/>
    <property type="project" value="InterPro"/>
</dbReference>
<organism evidence="2 3">
    <name type="scientific">Ectothiorhodospira haloalkaliphila</name>
    <dbReference type="NCBI Taxonomy" id="421628"/>
    <lineage>
        <taxon>Bacteria</taxon>
        <taxon>Pseudomonadati</taxon>
        <taxon>Pseudomonadota</taxon>
        <taxon>Gammaproteobacteria</taxon>
        <taxon>Chromatiales</taxon>
        <taxon>Ectothiorhodospiraceae</taxon>
        <taxon>Ectothiorhodospira</taxon>
    </lineage>
</organism>
<feature type="domain" description="Glycosyl transferase family 1" evidence="1">
    <location>
        <begin position="5"/>
        <end position="162"/>
    </location>
</feature>
<dbReference type="OrthoDB" id="6194329at2"/>
<dbReference type="EMBL" id="CP007268">
    <property type="protein sequence ID" value="AHK79314.1"/>
    <property type="molecule type" value="Genomic_DNA"/>
</dbReference>
<keyword evidence="2" id="KW-0808">Transferase</keyword>
<reference evidence="2 3" key="1">
    <citation type="journal article" date="2014" name="J Genomics">
        <title>Draft Genome Sequence of the Extremely Halophilic Phototrophic Purple Sulfur Bacterium Halorhodospira halochloris.</title>
        <authorList>
            <person name="Singh K.S."/>
            <person name="Kirksey J."/>
            <person name="Hoff W.D."/>
            <person name="Deole R."/>
        </authorList>
    </citation>
    <scope>NUCLEOTIDE SEQUENCE [LARGE SCALE GENOMIC DNA]</scope>
    <source>
        <strain evidence="2 3">A</strain>
    </source>
</reference>
<dbReference type="KEGG" id="hhc:M911_09330"/>
<gene>
    <name evidence="2" type="ORF">M911_09330</name>
</gene>
<evidence type="ECO:0000259" key="1">
    <source>
        <dbReference type="Pfam" id="PF00534"/>
    </source>
</evidence>
<dbReference type="Pfam" id="PF00534">
    <property type="entry name" value="Glycos_transf_1"/>
    <property type="match status" value="1"/>
</dbReference>
<feature type="non-terminal residue" evidence="2">
    <location>
        <position position="1"/>
    </location>
</feature>
<dbReference type="GO" id="GO:1901135">
    <property type="term" value="P:carbohydrate derivative metabolic process"/>
    <property type="evidence" value="ECO:0007669"/>
    <property type="project" value="UniProtKB-ARBA"/>
</dbReference>
<protein>
    <submittedName>
        <fullName evidence="2">Glycosyl transferase family 1</fullName>
    </submittedName>
</protein>
<dbReference type="Gene3D" id="3.40.50.2000">
    <property type="entry name" value="Glycogen Phosphorylase B"/>
    <property type="match status" value="2"/>
</dbReference>
<dbReference type="Proteomes" id="UP000019442">
    <property type="component" value="Chromosome"/>
</dbReference>
<dbReference type="PANTHER" id="PTHR12526:SF627">
    <property type="entry name" value="D-RHAMNOSYLTRANSFERASE WBPZ"/>
    <property type="match status" value="1"/>
</dbReference>
<accession>W8KHP9</accession>
<dbReference type="HOGENOM" id="CLU_1342238_0_0_6"/>
<evidence type="ECO:0000313" key="2">
    <source>
        <dbReference type="EMBL" id="AHK79314.1"/>
    </source>
</evidence>
<keyword evidence="3" id="KW-1185">Reference proteome</keyword>
<proteinExistence type="predicted"/>
<dbReference type="PANTHER" id="PTHR12526">
    <property type="entry name" value="GLYCOSYLTRANSFERASE"/>
    <property type="match status" value="1"/>
</dbReference>
<dbReference type="InterPro" id="IPR001296">
    <property type="entry name" value="Glyco_trans_1"/>
</dbReference>
<dbReference type="AlphaFoldDB" id="W8KHP9"/>
<reference evidence="3" key="2">
    <citation type="submission" date="2014-02" db="EMBL/GenBank/DDBJ databases">
        <title>Draft Genome Sequence of extremely halophilic bacteria Halorhodospira halochloris.</title>
        <authorList>
            <person name="Singh K.S."/>
        </authorList>
    </citation>
    <scope>NUCLEOTIDE SEQUENCE [LARGE SCALE GENOMIC DNA]</scope>
    <source>
        <strain evidence="3">A</strain>
    </source>
</reference>
<dbReference type="RefSeq" id="WP_025281766.1">
    <property type="nucleotide sequence ID" value="NZ_CP007268.1"/>
</dbReference>
<name>W8KHP9_9GAMM</name>
<dbReference type="SUPFAM" id="SSF53756">
    <property type="entry name" value="UDP-Glycosyltransferase/glycogen phosphorylase"/>
    <property type="match status" value="1"/>
</dbReference>
<sequence>CPLPFEDREEFFLFVGVFRAYKGLHILLEAAQNASFKVVIAGRGPMEKRLKAQARRLNLDNVFFLGHISDEQKIDLMRRCRAVVLPSHLRSEAFGLSLLEGAMQARPLICTDLHTGTSFVNIHEQTGIVVPSGDPEALRAAMDRLWDNPSLARSMGQAARNRFETHFSGTVMGEQYFDLYSGLAAPRAHAG</sequence>
<evidence type="ECO:0000313" key="3">
    <source>
        <dbReference type="Proteomes" id="UP000019442"/>
    </source>
</evidence>